<dbReference type="InterPro" id="IPR017871">
    <property type="entry name" value="ABC_transporter-like_CS"/>
</dbReference>
<comment type="similarity">
    <text evidence="2">Belongs to the ABC transporter superfamily.</text>
</comment>
<feature type="domain" description="ABC transporter" evidence="8">
    <location>
        <begin position="288"/>
        <end position="534"/>
    </location>
</feature>
<dbReference type="NCBIfam" id="NF008453">
    <property type="entry name" value="PRK11308.1"/>
    <property type="match status" value="2"/>
</dbReference>
<sequence>MSDVLQIRDLDVSFATDAGSVKAVDKVSLSVAPGEVLAIVGESGSGKTVTAKSILGLLPETATRAGAIVLRSKDGASENDVVSVSKEDLRRIRGADVSMVFQEPSTALNPVYTVGWQIAEGLRAHDPKLSRKAGRARAVEILTKVGIPDPESRVDYYPHQFSGGQKQRVVIAMALVLDPGLIVADEPTTALDVTVQAEILDLLRRCRDEFGASIVLITHNMGVVADLADRVAVMYQGKVVEEADALTLFTNPQNEYTKKLLAAVPRIGSRIEATERKAPIDRAAMPVVRARDLRIEYPGRLGRPGFVAVDGVSFDIAPGEVVGLVGESGSGKTTIGRAIAGLTPVTGGSLTVLGTEMNGVRERKFRPLRSSIGFVFQDPASSFNPLLTIAECVAEPLRVHRRDLDQRAVSTRVGELLEAVQLPKAYGARYPHELSGGQRQRASLARALALDPTLLIADEPTSALDVSVQARVLELFAELQEELGFAALFISHDLAVVDILSDRIAVLYRGRLIEEGTGAEVLGAPKDPYTQRLLASLPVPDPIAQAERRRVLADLRSSDLPA</sequence>
<dbReference type="PANTHER" id="PTHR43297">
    <property type="entry name" value="OLIGOPEPTIDE TRANSPORT ATP-BINDING PROTEIN APPD"/>
    <property type="match status" value="1"/>
</dbReference>
<evidence type="ECO:0000313" key="10">
    <source>
        <dbReference type="Proteomes" id="UP000270299"/>
    </source>
</evidence>
<dbReference type="Proteomes" id="UP000270299">
    <property type="component" value="Unassembled WGS sequence"/>
</dbReference>
<evidence type="ECO:0000313" key="9">
    <source>
        <dbReference type="EMBL" id="RLP70690.1"/>
    </source>
</evidence>
<dbReference type="SUPFAM" id="SSF52540">
    <property type="entry name" value="P-loop containing nucleoside triphosphate hydrolases"/>
    <property type="match status" value="2"/>
</dbReference>
<dbReference type="Gene3D" id="3.40.50.300">
    <property type="entry name" value="P-loop containing nucleotide triphosphate hydrolases"/>
    <property type="match status" value="2"/>
</dbReference>
<dbReference type="OrthoDB" id="4008250at2"/>
<keyword evidence="10" id="KW-1185">Reference proteome</keyword>
<dbReference type="InterPro" id="IPR013563">
    <property type="entry name" value="Oligopep_ABC_C"/>
</dbReference>
<gene>
    <name evidence="9" type="ORF">D9V29_09295</name>
</gene>
<keyword evidence="3" id="KW-0813">Transport</keyword>
<dbReference type="InterPro" id="IPR003593">
    <property type="entry name" value="AAA+_ATPase"/>
</dbReference>
<dbReference type="Pfam" id="PF00005">
    <property type="entry name" value="ABC_tran"/>
    <property type="match status" value="2"/>
</dbReference>
<reference evidence="9 10" key="1">
    <citation type="submission" date="2018-10" db="EMBL/GenBank/DDBJ databases">
        <authorList>
            <person name="Li J."/>
        </authorList>
    </citation>
    <scope>NUCLEOTIDE SEQUENCE [LARGE SCALE GENOMIC DNA]</scope>
    <source>
        <strain evidence="9 10">CCTCC AB209002</strain>
    </source>
</reference>
<accession>A0A3L6ZRY2</accession>
<dbReference type="GO" id="GO:0005886">
    <property type="term" value="C:plasma membrane"/>
    <property type="evidence" value="ECO:0007669"/>
    <property type="project" value="UniProtKB-SubCell"/>
</dbReference>
<keyword evidence="6 9" id="KW-0067">ATP-binding</keyword>
<dbReference type="CDD" id="cd03257">
    <property type="entry name" value="ABC_NikE_OppD_transporters"/>
    <property type="match status" value="2"/>
</dbReference>
<dbReference type="PROSITE" id="PS00211">
    <property type="entry name" value="ABC_TRANSPORTER_1"/>
    <property type="match status" value="2"/>
</dbReference>
<dbReference type="GO" id="GO:0016887">
    <property type="term" value="F:ATP hydrolysis activity"/>
    <property type="evidence" value="ECO:0007669"/>
    <property type="project" value="InterPro"/>
</dbReference>
<evidence type="ECO:0000259" key="8">
    <source>
        <dbReference type="PROSITE" id="PS50893"/>
    </source>
</evidence>
<dbReference type="SMART" id="SM00382">
    <property type="entry name" value="AAA"/>
    <property type="match status" value="2"/>
</dbReference>
<dbReference type="InterPro" id="IPR050388">
    <property type="entry name" value="ABC_Ni/Peptide_Import"/>
</dbReference>
<evidence type="ECO:0000256" key="4">
    <source>
        <dbReference type="ARBA" id="ARBA00022475"/>
    </source>
</evidence>
<evidence type="ECO:0000256" key="7">
    <source>
        <dbReference type="ARBA" id="ARBA00023136"/>
    </source>
</evidence>
<dbReference type="InterPro" id="IPR027417">
    <property type="entry name" value="P-loop_NTPase"/>
</dbReference>
<dbReference type="AlphaFoldDB" id="A0A3L6ZRY2"/>
<dbReference type="FunFam" id="3.40.50.300:FF:000016">
    <property type="entry name" value="Oligopeptide ABC transporter ATP-binding component"/>
    <property type="match status" value="1"/>
</dbReference>
<dbReference type="GO" id="GO:0015833">
    <property type="term" value="P:peptide transport"/>
    <property type="evidence" value="ECO:0007669"/>
    <property type="project" value="InterPro"/>
</dbReference>
<dbReference type="GO" id="GO:0005524">
    <property type="term" value="F:ATP binding"/>
    <property type="evidence" value="ECO:0007669"/>
    <property type="project" value="UniProtKB-KW"/>
</dbReference>
<evidence type="ECO:0000256" key="3">
    <source>
        <dbReference type="ARBA" id="ARBA00022448"/>
    </source>
</evidence>
<evidence type="ECO:0000256" key="1">
    <source>
        <dbReference type="ARBA" id="ARBA00004202"/>
    </source>
</evidence>
<keyword evidence="4" id="KW-1003">Cell membrane</keyword>
<dbReference type="Pfam" id="PF08352">
    <property type="entry name" value="oligo_HPY"/>
    <property type="match status" value="2"/>
</dbReference>
<evidence type="ECO:0000256" key="5">
    <source>
        <dbReference type="ARBA" id="ARBA00022741"/>
    </source>
</evidence>
<dbReference type="EMBL" id="RCUV01000009">
    <property type="protein sequence ID" value="RLP70690.1"/>
    <property type="molecule type" value="Genomic_DNA"/>
</dbReference>
<dbReference type="PROSITE" id="PS50893">
    <property type="entry name" value="ABC_TRANSPORTER_2"/>
    <property type="match status" value="2"/>
</dbReference>
<dbReference type="InterPro" id="IPR003439">
    <property type="entry name" value="ABC_transporter-like_ATP-bd"/>
</dbReference>
<keyword evidence="7" id="KW-0472">Membrane</keyword>
<evidence type="ECO:0000256" key="2">
    <source>
        <dbReference type="ARBA" id="ARBA00005417"/>
    </source>
</evidence>
<proteinExistence type="inferred from homology"/>
<comment type="subcellular location">
    <subcellularLocation>
        <location evidence="1">Cell membrane</location>
        <topology evidence="1">Peripheral membrane protein</topology>
    </subcellularLocation>
</comment>
<organism evidence="9 10">
    <name type="scientific">Mycetocola manganoxydans</name>
    <dbReference type="NCBI Taxonomy" id="699879"/>
    <lineage>
        <taxon>Bacteria</taxon>
        <taxon>Bacillati</taxon>
        <taxon>Actinomycetota</taxon>
        <taxon>Actinomycetes</taxon>
        <taxon>Micrococcales</taxon>
        <taxon>Microbacteriaceae</taxon>
        <taxon>Mycetocola</taxon>
    </lineage>
</organism>
<keyword evidence="5" id="KW-0547">Nucleotide-binding</keyword>
<evidence type="ECO:0000256" key="6">
    <source>
        <dbReference type="ARBA" id="ARBA00022840"/>
    </source>
</evidence>
<name>A0A3L6ZRY2_9MICO</name>
<comment type="caution">
    <text evidence="9">The sequence shown here is derived from an EMBL/GenBank/DDBJ whole genome shotgun (WGS) entry which is preliminary data.</text>
</comment>
<dbReference type="PANTHER" id="PTHR43297:SF2">
    <property type="entry name" value="DIPEPTIDE TRANSPORT ATP-BINDING PROTEIN DPPD"/>
    <property type="match status" value="1"/>
</dbReference>
<protein>
    <submittedName>
        <fullName evidence="9">ABC transporter ATP-binding protein</fullName>
    </submittedName>
</protein>
<feature type="domain" description="ABC transporter" evidence="8">
    <location>
        <begin position="7"/>
        <end position="261"/>
    </location>
</feature>
<dbReference type="RefSeq" id="WP_121673188.1">
    <property type="nucleotide sequence ID" value="NZ_BMXM01000006.1"/>
</dbReference>